<sequence length="126" mass="13497">MIIYTAIGAAVLLLATSLSGIAHWGAPSWWQGVACGLAVAAVWYASRIVRLIIGLIGLFVLFGTALGGADTIQPLSRAFFNGMSIAMVLGLAAIACWRWATVRTWLVAIARQENIGWLLRLLGERS</sequence>
<evidence type="ECO:0000313" key="3">
    <source>
        <dbReference type="Proteomes" id="UP001138621"/>
    </source>
</evidence>
<protein>
    <submittedName>
        <fullName evidence="2">Uncharacterized protein</fullName>
    </submittedName>
</protein>
<accession>A0AA40V8K9</accession>
<dbReference type="EMBL" id="JAAMRD010000014">
    <property type="protein sequence ID" value="MBA1306013.1"/>
    <property type="molecule type" value="Genomic_DNA"/>
</dbReference>
<dbReference type="AlphaFoldDB" id="A0AA40V8K9"/>
<name>A0AA40V8K9_STUST</name>
<keyword evidence="1" id="KW-1133">Transmembrane helix</keyword>
<dbReference type="RefSeq" id="WP_125940490.1">
    <property type="nucleotide sequence ID" value="NZ_JAAMRD010000014.1"/>
</dbReference>
<comment type="caution">
    <text evidence="2">The sequence shown here is derived from an EMBL/GenBank/DDBJ whole genome shotgun (WGS) entry which is preliminary data.</text>
</comment>
<organism evidence="2 3">
    <name type="scientific">Stutzerimonas stutzeri</name>
    <name type="common">Pseudomonas stutzeri</name>
    <dbReference type="NCBI Taxonomy" id="316"/>
    <lineage>
        <taxon>Bacteria</taxon>
        <taxon>Pseudomonadati</taxon>
        <taxon>Pseudomonadota</taxon>
        <taxon>Gammaproteobacteria</taxon>
        <taxon>Pseudomonadales</taxon>
        <taxon>Pseudomonadaceae</taxon>
        <taxon>Stutzerimonas</taxon>
    </lineage>
</organism>
<evidence type="ECO:0000256" key="1">
    <source>
        <dbReference type="SAM" id="Phobius"/>
    </source>
</evidence>
<dbReference type="Proteomes" id="UP001138621">
    <property type="component" value="Unassembled WGS sequence"/>
</dbReference>
<gene>
    <name evidence="2" type="ORF">G7024_16605</name>
</gene>
<keyword evidence="1" id="KW-0472">Membrane</keyword>
<reference evidence="2" key="1">
    <citation type="submission" date="2020-02" db="EMBL/GenBank/DDBJ databases">
        <title>Synteny-based analysis reveals conserved mechanism for high triclosan tolerance in Pseudomonas, as well as instances of horizontal transfer.</title>
        <authorList>
            <person name="Mcfarland A.G."/>
            <person name="Bertucci H.K."/>
            <person name="Litmann E."/>
            <person name="Shen J."/>
            <person name="Huttenhower C."/>
            <person name="Hartmann E.M."/>
        </authorList>
    </citation>
    <scope>NUCLEOTIDE SEQUENCE</scope>
    <source>
        <strain evidence="2">109A1</strain>
    </source>
</reference>
<evidence type="ECO:0000313" key="2">
    <source>
        <dbReference type="EMBL" id="MBA1306013.1"/>
    </source>
</evidence>
<feature type="transmembrane region" description="Helical" evidence="1">
    <location>
        <begin position="52"/>
        <end position="72"/>
    </location>
</feature>
<keyword evidence="1" id="KW-0812">Transmembrane</keyword>
<feature type="transmembrane region" description="Helical" evidence="1">
    <location>
        <begin position="78"/>
        <end position="97"/>
    </location>
</feature>
<feature type="transmembrane region" description="Helical" evidence="1">
    <location>
        <begin position="29"/>
        <end position="45"/>
    </location>
</feature>
<proteinExistence type="predicted"/>